<evidence type="ECO:0000313" key="3">
    <source>
        <dbReference type="Proteomes" id="UP000470246"/>
    </source>
</evidence>
<protein>
    <submittedName>
        <fullName evidence="2">DUF839 domain-containing protein</fullName>
    </submittedName>
</protein>
<evidence type="ECO:0000313" key="2">
    <source>
        <dbReference type="EMBL" id="NEK56947.1"/>
    </source>
</evidence>
<feature type="compositionally biased region" description="Acidic residues" evidence="1">
    <location>
        <begin position="479"/>
        <end position="491"/>
    </location>
</feature>
<dbReference type="PANTHER" id="PTHR35399:SF4">
    <property type="entry name" value="MEMBRANE PROTEIN"/>
    <property type="match status" value="1"/>
</dbReference>
<dbReference type="InterPro" id="IPR006311">
    <property type="entry name" value="TAT_signal"/>
</dbReference>
<proteinExistence type="predicted"/>
<organism evidence="2 3">
    <name type="scientific">Geodermatophilus sabuli</name>
    <dbReference type="NCBI Taxonomy" id="1564158"/>
    <lineage>
        <taxon>Bacteria</taxon>
        <taxon>Bacillati</taxon>
        <taxon>Actinomycetota</taxon>
        <taxon>Actinomycetes</taxon>
        <taxon>Geodermatophilales</taxon>
        <taxon>Geodermatophilaceae</taxon>
        <taxon>Geodermatophilus</taxon>
    </lineage>
</organism>
<name>A0A7K3VZ86_9ACTN</name>
<dbReference type="Pfam" id="PF05787">
    <property type="entry name" value="PhoX"/>
    <property type="match status" value="1"/>
</dbReference>
<dbReference type="AlphaFoldDB" id="A0A7K3VZ86"/>
<dbReference type="PROSITE" id="PS51318">
    <property type="entry name" value="TAT"/>
    <property type="match status" value="1"/>
</dbReference>
<feature type="compositionally biased region" description="Basic and acidic residues" evidence="1">
    <location>
        <begin position="50"/>
        <end position="62"/>
    </location>
</feature>
<dbReference type="RefSeq" id="WP_163480131.1">
    <property type="nucleotide sequence ID" value="NZ_JAAGWF010000004.1"/>
</dbReference>
<gene>
    <name evidence="2" type="ORF">GCU56_03555</name>
</gene>
<dbReference type="PANTHER" id="PTHR35399">
    <property type="entry name" value="SLR8030 PROTEIN"/>
    <property type="match status" value="1"/>
</dbReference>
<reference evidence="2 3" key="1">
    <citation type="submission" date="2020-02" db="EMBL/GenBank/DDBJ databases">
        <title>Geodermatophilus sabuli CPCC 205279 I12A-02694.</title>
        <authorList>
            <person name="Jiang Z."/>
        </authorList>
    </citation>
    <scope>NUCLEOTIDE SEQUENCE [LARGE SCALE GENOMIC DNA]</scope>
    <source>
        <strain evidence="2 3">I12A-02694</strain>
    </source>
</reference>
<dbReference type="InterPro" id="IPR008557">
    <property type="entry name" value="PhoX"/>
</dbReference>
<comment type="caution">
    <text evidence="2">The sequence shown here is derived from an EMBL/GenBank/DDBJ whole genome shotgun (WGS) entry which is preliminary data.</text>
</comment>
<dbReference type="SUPFAM" id="SSF63829">
    <property type="entry name" value="Calcium-dependent phosphotriesterase"/>
    <property type="match status" value="1"/>
</dbReference>
<keyword evidence="3" id="KW-1185">Reference proteome</keyword>
<sequence>MTTSEDLNDSKAGLSRRSLLGRGATTGLGIVLVGSVDTLFGAGPAAAQDGRGDGRGKGRDGEVGYGPLVPDPKGILALPAGFTYTIIAETGVTVMEDGSKTPADPDGSASFPLRRGGAVLVTNHEVGGDEENPVPPLEGLTYDPAAGGGTTNIEVDRDGKRVREYVSLAGTHNNCAGGVTPWNTWLTCEETEAVEGDEGSYGPLTKRHGYVFEVDPYDQDDNRDPKPIKALGRYAHEAVVVDPRTEQLYLTEDASGPYGLLYRWTPPREFRLGRGALKELGDTDGVLEAMQAHDRQGQLVRDLSVAQEIGTRYSLKWAAVEDRDATTTPTREQFADDQITRSQKLEGMWWGDGGAYFTASFARTPEDDPEEASAASHDGQVWFLDARKQTIELTLLFAYTPTDQDGDPDGPDNITVSPFGGVMIAEDGEGAQHLVGATDDGEAFFFARNETEAQSEFTGPNFSPDRRILFANIQGDGSSPEEGEEGTDEGADPATPGYVFAITGPFRHHR</sequence>
<feature type="region of interest" description="Disordered" evidence="1">
    <location>
        <begin position="473"/>
        <end position="498"/>
    </location>
</feature>
<evidence type="ECO:0000256" key="1">
    <source>
        <dbReference type="SAM" id="MobiDB-lite"/>
    </source>
</evidence>
<dbReference type="EMBL" id="JAAGWF010000004">
    <property type="protein sequence ID" value="NEK56947.1"/>
    <property type="molecule type" value="Genomic_DNA"/>
</dbReference>
<accession>A0A7K3VZ86</accession>
<dbReference type="Proteomes" id="UP000470246">
    <property type="component" value="Unassembled WGS sequence"/>
</dbReference>
<feature type="region of interest" description="Disordered" evidence="1">
    <location>
        <begin position="43"/>
        <end position="62"/>
    </location>
</feature>